<dbReference type="SMART" id="SM00389">
    <property type="entry name" value="HOX"/>
    <property type="match status" value="1"/>
</dbReference>
<keyword evidence="6 12" id="KW-0440">LIM domain</keyword>
<dbReference type="SUPFAM" id="SSF57716">
    <property type="entry name" value="Glucocorticoid receptor-like (DNA-binding domain)"/>
    <property type="match status" value="2"/>
</dbReference>
<dbReference type="PROSITE" id="PS50023">
    <property type="entry name" value="LIM_DOMAIN_2"/>
    <property type="match status" value="2"/>
</dbReference>
<evidence type="ECO:0000313" key="17">
    <source>
        <dbReference type="EMBL" id="CAD7086128.1"/>
    </source>
</evidence>
<dbReference type="InParanoid" id="A0A7R8UT99"/>
<dbReference type="EMBL" id="LR899011">
    <property type="protein sequence ID" value="CAD7086128.1"/>
    <property type="molecule type" value="Genomic_DNA"/>
</dbReference>
<keyword evidence="8 11" id="KW-0371">Homeobox</keyword>
<evidence type="ECO:0000256" key="14">
    <source>
        <dbReference type="SAM" id="MobiDB-lite"/>
    </source>
</evidence>
<keyword evidence="5" id="KW-0805">Transcription regulation</keyword>
<feature type="region of interest" description="Disordered" evidence="14">
    <location>
        <begin position="371"/>
        <end position="416"/>
    </location>
</feature>
<dbReference type="CDD" id="cd00086">
    <property type="entry name" value="homeodomain"/>
    <property type="match status" value="1"/>
</dbReference>
<feature type="domain" description="LIM zinc-binding" evidence="15">
    <location>
        <begin position="181"/>
        <end position="243"/>
    </location>
</feature>
<evidence type="ECO:0000256" key="3">
    <source>
        <dbReference type="ARBA" id="ARBA00022737"/>
    </source>
</evidence>
<evidence type="ECO:0000256" key="13">
    <source>
        <dbReference type="RuleBase" id="RU000682"/>
    </source>
</evidence>
<dbReference type="Proteomes" id="UP000594454">
    <property type="component" value="Chromosome 3"/>
</dbReference>
<dbReference type="InterPro" id="IPR049594">
    <property type="entry name" value="Lhx3/4-like_LIM2"/>
</dbReference>
<protein>
    <recommendedName>
        <fullName evidence="19">Lim3</fullName>
    </recommendedName>
</protein>
<dbReference type="CDD" id="cd09376">
    <property type="entry name" value="LIM2_Lhx3_Lhx4"/>
    <property type="match status" value="1"/>
</dbReference>
<keyword evidence="18" id="KW-1185">Reference proteome</keyword>
<dbReference type="FunFam" id="1.10.10.60:FF:000219">
    <property type="entry name" value="LIM/homeobox protein Lhx3"/>
    <property type="match status" value="1"/>
</dbReference>
<feature type="compositionally biased region" description="Low complexity" evidence="14">
    <location>
        <begin position="46"/>
        <end position="59"/>
    </location>
</feature>
<evidence type="ECO:0000256" key="8">
    <source>
        <dbReference type="ARBA" id="ARBA00023155"/>
    </source>
</evidence>
<evidence type="ECO:0000256" key="10">
    <source>
        <dbReference type="ARBA" id="ARBA00023242"/>
    </source>
</evidence>
<dbReference type="PROSITE" id="PS00027">
    <property type="entry name" value="HOMEOBOX_1"/>
    <property type="match status" value="1"/>
</dbReference>
<dbReference type="GO" id="GO:0008270">
    <property type="term" value="F:zinc ion binding"/>
    <property type="evidence" value="ECO:0007669"/>
    <property type="project" value="InterPro"/>
</dbReference>
<dbReference type="PANTHER" id="PTHR24208:SF128">
    <property type="entry name" value="LIM3, ISOFORM G"/>
    <property type="match status" value="1"/>
</dbReference>
<evidence type="ECO:0000256" key="12">
    <source>
        <dbReference type="PROSITE-ProRule" id="PRU00125"/>
    </source>
</evidence>
<gene>
    <name evidence="17" type="ORF">HERILL_LOCUS8923</name>
</gene>
<evidence type="ECO:0000259" key="15">
    <source>
        <dbReference type="PROSITE" id="PS50023"/>
    </source>
</evidence>
<dbReference type="SMART" id="SM00132">
    <property type="entry name" value="LIM"/>
    <property type="match status" value="2"/>
</dbReference>
<dbReference type="FunFam" id="2.10.110.10:FF:000032">
    <property type="entry name" value="LIM/homeobox protein Lhx3"/>
    <property type="match status" value="1"/>
</dbReference>
<keyword evidence="9" id="KW-0804">Transcription</keyword>
<feature type="domain" description="Homeobox" evidence="16">
    <location>
        <begin position="255"/>
        <end position="315"/>
    </location>
</feature>
<dbReference type="GO" id="GO:0030182">
    <property type="term" value="P:neuron differentiation"/>
    <property type="evidence" value="ECO:0007669"/>
    <property type="project" value="TreeGrafter"/>
</dbReference>
<feature type="DNA-binding region" description="Homeobox" evidence="11">
    <location>
        <begin position="257"/>
        <end position="316"/>
    </location>
</feature>
<dbReference type="InterPro" id="IPR050453">
    <property type="entry name" value="LIM_Homeobox_TF"/>
</dbReference>
<dbReference type="InterPro" id="IPR009057">
    <property type="entry name" value="Homeodomain-like_sf"/>
</dbReference>
<evidence type="ECO:0008006" key="19">
    <source>
        <dbReference type="Google" id="ProtNLM"/>
    </source>
</evidence>
<keyword evidence="7 11" id="KW-0238">DNA-binding</keyword>
<evidence type="ECO:0000256" key="5">
    <source>
        <dbReference type="ARBA" id="ARBA00023015"/>
    </source>
</evidence>
<keyword evidence="3" id="KW-0677">Repeat</keyword>
<evidence type="ECO:0000256" key="2">
    <source>
        <dbReference type="ARBA" id="ARBA00022723"/>
    </source>
</evidence>
<dbReference type="SUPFAM" id="SSF46689">
    <property type="entry name" value="Homeodomain-like"/>
    <property type="match status" value="1"/>
</dbReference>
<feature type="compositionally biased region" description="Low complexity" evidence="14">
    <location>
        <begin position="1"/>
        <end position="15"/>
    </location>
</feature>
<reference evidence="17 18" key="1">
    <citation type="submission" date="2020-11" db="EMBL/GenBank/DDBJ databases">
        <authorList>
            <person name="Wallbank WR R."/>
            <person name="Pardo Diaz C."/>
            <person name="Kozak K."/>
            <person name="Martin S."/>
            <person name="Jiggins C."/>
            <person name="Moest M."/>
            <person name="Warren A I."/>
            <person name="Generalovic N T."/>
            <person name="Byers J.R.P. K."/>
            <person name="Montejo-Kovacevich G."/>
            <person name="Yen C E."/>
        </authorList>
    </citation>
    <scope>NUCLEOTIDE SEQUENCE [LARGE SCALE GENOMIC DNA]</scope>
</reference>
<name>A0A7R8UT99_HERIL</name>
<evidence type="ECO:0000256" key="7">
    <source>
        <dbReference type="ARBA" id="ARBA00023125"/>
    </source>
</evidence>
<dbReference type="FunFam" id="2.10.110.10:FF:000120">
    <property type="entry name" value="Insulin gene enhancer protein ISL-2"/>
    <property type="match status" value="1"/>
</dbReference>
<dbReference type="PANTHER" id="PTHR24208">
    <property type="entry name" value="LIM/HOMEOBOX PROTEIN LHX"/>
    <property type="match status" value="1"/>
</dbReference>
<dbReference type="Gene3D" id="1.10.10.60">
    <property type="entry name" value="Homeodomain-like"/>
    <property type="match status" value="1"/>
</dbReference>
<feature type="compositionally biased region" description="Pro residues" evidence="14">
    <location>
        <begin position="391"/>
        <end position="404"/>
    </location>
</feature>
<evidence type="ECO:0000256" key="11">
    <source>
        <dbReference type="PROSITE-ProRule" id="PRU00108"/>
    </source>
</evidence>
<feature type="region of interest" description="Disordered" evidence="14">
    <location>
        <begin position="430"/>
        <end position="473"/>
    </location>
</feature>
<keyword evidence="10 11" id="KW-0539">Nucleus</keyword>
<dbReference type="PROSITE" id="PS50071">
    <property type="entry name" value="HOMEOBOX_2"/>
    <property type="match status" value="1"/>
</dbReference>
<proteinExistence type="predicted"/>
<dbReference type="Pfam" id="PF00046">
    <property type="entry name" value="Homeodomain"/>
    <property type="match status" value="1"/>
</dbReference>
<evidence type="ECO:0000256" key="9">
    <source>
        <dbReference type="ARBA" id="ARBA00023163"/>
    </source>
</evidence>
<dbReference type="GO" id="GO:0000977">
    <property type="term" value="F:RNA polymerase II transcription regulatory region sequence-specific DNA binding"/>
    <property type="evidence" value="ECO:0007669"/>
    <property type="project" value="TreeGrafter"/>
</dbReference>
<keyword evidence="2 12" id="KW-0479">Metal-binding</keyword>
<evidence type="ECO:0000259" key="16">
    <source>
        <dbReference type="PROSITE" id="PS50071"/>
    </source>
</evidence>
<dbReference type="InterPro" id="IPR001356">
    <property type="entry name" value="HD"/>
</dbReference>
<dbReference type="Pfam" id="PF00412">
    <property type="entry name" value="LIM"/>
    <property type="match status" value="2"/>
</dbReference>
<feature type="domain" description="LIM zinc-binding" evidence="15">
    <location>
        <begin position="121"/>
        <end position="180"/>
    </location>
</feature>
<dbReference type="Gene3D" id="2.10.110.10">
    <property type="entry name" value="Cysteine Rich Protein"/>
    <property type="match status" value="2"/>
</dbReference>
<dbReference type="GO" id="GO:0000981">
    <property type="term" value="F:DNA-binding transcription factor activity, RNA polymerase II-specific"/>
    <property type="evidence" value="ECO:0007669"/>
    <property type="project" value="InterPro"/>
</dbReference>
<evidence type="ECO:0000256" key="6">
    <source>
        <dbReference type="ARBA" id="ARBA00023038"/>
    </source>
</evidence>
<keyword evidence="4 12" id="KW-0862">Zinc</keyword>
<dbReference type="PROSITE" id="PS00478">
    <property type="entry name" value="LIM_DOMAIN_1"/>
    <property type="match status" value="1"/>
</dbReference>
<dbReference type="AlphaFoldDB" id="A0A7R8UT99"/>
<dbReference type="FunCoup" id="A0A7R8UT99">
    <property type="interactions" value="151"/>
</dbReference>
<accession>A0A7R8UT99</accession>
<evidence type="ECO:0000313" key="18">
    <source>
        <dbReference type="Proteomes" id="UP000594454"/>
    </source>
</evidence>
<dbReference type="InterPro" id="IPR001781">
    <property type="entry name" value="Znf_LIM"/>
</dbReference>
<feature type="region of interest" description="Disordered" evidence="14">
    <location>
        <begin position="1"/>
        <end position="104"/>
    </location>
</feature>
<dbReference type="CDD" id="cd09368">
    <property type="entry name" value="LIM1_Lhx3_Lhx4"/>
    <property type="match status" value="1"/>
</dbReference>
<feature type="compositionally biased region" description="Low complexity" evidence="14">
    <location>
        <begin position="76"/>
        <end position="87"/>
    </location>
</feature>
<evidence type="ECO:0000256" key="1">
    <source>
        <dbReference type="ARBA" id="ARBA00004123"/>
    </source>
</evidence>
<organism evidence="17 18">
    <name type="scientific">Hermetia illucens</name>
    <name type="common">Black soldier fly</name>
    <dbReference type="NCBI Taxonomy" id="343691"/>
    <lineage>
        <taxon>Eukaryota</taxon>
        <taxon>Metazoa</taxon>
        <taxon>Ecdysozoa</taxon>
        <taxon>Arthropoda</taxon>
        <taxon>Hexapoda</taxon>
        <taxon>Insecta</taxon>
        <taxon>Pterygota</taxon>
        <taxon>Neoptera</taxon>
        <taxon>Endopterygota</taxon>
        <taxon>Diptera</taxon>
        <taxon>Brachycera</taxon>
        <taxon>Stratiomyomorpha</taxon>
        <taxon>Stratiomyidae</taxon>
        <taxon>Hermetiinae</taxon>
        <taxon>Hermetia</taxon>
    </lineage>
</organism>
<comment type="subcellular location">
    <subcellularLocation>
        <location evidence="1 11 13">Nucleus</location>
    </subcellularLocation>
</comment>
<dbReference type="InterPro" id="IPR017970">
    <property type="entry name" value="Homeobox_CS"/>
</dbReference>
<dbReference type="OrthoDB" id="10068367at2759"/>
<sequence>MSIAHLPLASSMMQSLPPPPLSHQHQMPSSLISSSIPAMDGHNSHVHQQQPSLQQQPHNHQPPPPQNHHHHPHPVIHPQLSPVNLQQQPPPPPRDSSDDHPNPDMLLALIARNKALEATIPKCGGCHELILDRFILKVLERTWHAKCLQCSECHAQLNDKCFARNGQLFCKNDFFKRYGTKCSACDLGIPPTQVVRRAQDNVYHLECFSCAMCSRQLNTGDEFYLMEDRKLVCKPDYEAAKAKGLYLDGSLDGDQPNKRPRTTITAKQLETLKTAYNNSPKPARHVREQLSQDTGLDMRVVQVWFQNRRAKEKRLKKDAGRTRWSQYFRSIKGGGSPRHDKFLDKDDLKGDYDSFSHHDLSNDSYSTVNLGLDEGASPHSVRGSYMHGSSSPPPYPASHTPPPMGQGHTFGSYPDNIVYTPIGQPVNSLLHGSNAHGGGLPGSGVSDLSNDSSPAHGYPDFPPSPDSWLGDSGAKTAASVIERSNNINFRTSNKINNNSTKASINTTATTVENSSLLRSFHENQFADQSLIFTHKGHS</sequence>
<evidence type="ECO:0000256" key="4">
    <source>
        <dbReference type="ARBA" id="ARBA00022833"/>
    </source>
</evidence>
<dbReference type="GO" id="GO:0005634">
    <property type="term" value="C:nucleus"/>
    <property type="evidence" value="ECO:0007669"/>
    <property type="project" value="UniProtKB-SubCell"/>
</dbReference>